<keyword evidence="4 7" id="KW-0863">Zinc-finger</keyword>
<dbReference type="InterPro" id="IPR050888">
    <property type="entry name" value="ZnF_C2H2-type_TF"/>
</dbReference>
<dbReference type="PANTHER" id="PTHR24406">
    <property type="entry name" value="TRANSCRIPTIONAL REPRESSOR CTCFL-RELATED"/>
    <property type="match status" value="1"/>
</dbReference>
<dbReference type="RefSeq" id="XP_030387056.1">
    <property type="nucleotide sequence ID" value="XM_030531196.1"/>
</dbReference>
<reference evidence="11" key="1">
    <citation type="submission" date="2025-08" db="UniProtKB">
        <authorList>
            <consortium name="RefSeq"/>
        </authorList>
    </citation>
    <scope>IDENTIFICATION</scope>
    <source>
        <strain evidence="11">11010-0011.00</strain>
        <tissue evidence="11">Whole body</tissue>
    </source>
</reference>
<evidence type="ECO:0000256" key="5">
    <source>
        <dbReference type="ARBA" id="ARBA00022833"/>
    </source>
</evidence>
<dbReference type="Pfam" id="PF00096">
    <property type="entry name" value="zf-C2H2"/>
    <property type="match status" value="1"/>
</dbReference>
<evidence type="ECO:0000256" key="7">
    <source>
        <dbReference type="PROSITE-ProRule" id="PRU00042"/>
    </source>
</evidence>
<dbReference type="Gene3D" id="3.30.160.60">
    <property type="entry name" value="Classic Zinc Finger"/>
    <property type="match status" value="2"/>
</dbReference>
<dbReference type="GO" id="GO:0005634">
    <property type="term" value="C:nucleus"/>
    <property type="evidence" value="ECO:0007669"/>
    <property type="project" value="UniProtKB-SubCell"/>
</dbReference>
<evidence type="ECO:0000256" key="4">
    <source>
        <dbReference type="ARBA" id="ARBA00022771"/>
    </source>
</evidence>
<dbReference type="OrthoDB" id="7868990at2759"/>
<dbReference type="InterPro" id="IPR036236">
    <property type="entry name" value="Znf_C2H2_sf"/>
</dbReference>
<gene>
    <name evidence="11" type="primary">LOC115633728</name>
</gene>
<dbReference type="SUPFAM" id="SSF57667">
    <property type="entry name" value="beta-beta-alpha zinc fingers"/>
    <property type="match status" value="1"/>
</dbReference>
<feature type="domain" description="C2H2-type" evidence="9">
    <location>
        <begin position="206"/>
        <end position="234"/>
    </location>
</feature>
<evidence type="ECO:0000259" key="9">
    <source>
        <dbReference type="PROSITE" id="PS50157"/>
    </source>
</evidence>
<feature type="compositionally biased region" description="Polar residues" evidence="8">
    <location>
        <begin position="179"/>
        <end position="191"/>
    </location>
</feature>
<keyword evidence="5" id="KW-0862">Zinc</keyword>
<dbReference type="AlphaFoldDB" id="A0A6J2UF13"/>
<proteinExistence type="predicted"/>
<sequence>MNIDQGEMDFYNDLSTVIHSPASTMYDDNEFNSAPEIRTHILGKKADGFTEMSYINTVTPPMTTPPLTPHPPQPTMPLISDLLSCNKDVESIVPPPGFCLSIPCFLCKLPFSDIESLKVHLQDHLEKSQEPADSTWIACKLCGRGVRSESELQLHHKRYHELHVSQNRAQNKSLRTEIQSQTQAQVPTQKQTKVHTKERSQDDRPFKCNICKKAYKVKGFLRNHKKTAHSDDLESQSSKESNTVLTTALWNAVAAAQYNPAYESVARYVPPDQPTSHKLDPCLLPPPKKKFAPRSPFFNRNLWLPIDACL</sequence>
<feature type="domain" description="C2H2-type" evidence="9">
    <location>
        <begin position="137"/>
        <end position="168"/>
    </location>
</feature>
<dbReference type="InterPro" id="IPR013087">
    <property type="entry name" value="Znf_C2H2_type"/>
</dbReference>
<dbReference type="Proteomes" id="UP000504634">
    <property type="component" value="Unplaced"/>
</dbReference>
<name>A0A6J2UF13_DROLE</name>
<evidence type="ECO:0000256" key="2">
    <source>
        <dbReference type="ARBA" id="ARBA00022723"/>
    </source>
</evidence>
<protein>
    <submittedName>
        <fullName evidence="11">Uncharacterized protein LOC115633728</fullName>
    </submittedName>
</protein>
<feature type="region of interest" description="Disordered" evidence="8">
    <location>
        <begin position="179"/>
        <end position="199"/>
    </location>
</feature>
<dbReference type="GO" id="GO:0008270">
    <property type="term" value="F:zinc ion binding"/>
    <property type="evidence" value="ECO:0007669"/>
    <property type="project" value="UniProtKB-KW"/>
</dbReference>
<evidence type="ECO:0000256" key="6">
    <source>
        <dbReference type="ARBA" id="ARBA00023242"/>
    </source>
</evidence>
<dbReference type="PROSITE" id="PS50157">
    <property type="entry name" value="ZINC_FINGER_C2H2_2"/>
    <property type="match status" value="2"/>
</dbReference>
<keyword evidence="3" id="KW-0677">Repeat</keyword>
<evidence type="ECO:0000256" key="1">
    <source>
        <dbReference type="ARBA" id="ARBA00004123"/>
    </source>
</evidence>
<dbReference type="SMART" id="SM00355">
    <property type="entry name" value="ZnF_C2H2"/>
    <property type="match status" value="3"/>
</dbReference>
<dbReference type="GeneID" id="115633728"/>
<keyword evidence="10" id="KW-1185">Reference proteome</keyword>
<accession>A0A6J2UF13</accession>
<organism evidence="10 11">
    <name type="scientific">Drosophila lebanonensis</name>
    <name type="common">Fruit fly</name>
    <name type="synonym">Scaptodrosophila lebanonensis</name>
    <dbReference type="NCBI Taxonomy" id="7225"/>
    <lineage>
        <taxon>Eukaryota</taxon>
        <taxon>Metazoa</taxon>
        <taxon>Ecdysozoa</taxon>
        <taxon>Arthropoda</taxon>
        <taxon>Hexapoda</taxon>
        <taxon>Insecta</taxon>
        <taxon>Pterygota</taxon>
        <taxon>Neoptera</taxon>
        <taxon>Endopterygota</taxon>
        <taxon>Diptera</taxon>
        <taxon>Brachycera</taxon>
        <taxon>Muscomorpha</taxon>
        <taxon>Ephydroidea</taxon>
        <taxon>Drosophilidae</taxon>
        <taxon>Scaptodrosophila</taxon>
    </lineage>
</organism>
<keyword evidence="2" id="KW-0479">Metal-binding</keyword>
<comment type="subcellular location">
    <subcellularLocation>
        <location evidence="1">Nucleus</location>
    </subcellularLocation>
</comment>
<evidence type="ECO:0000256" key="8">
    <source>
        <dbReference type="SAM" id="MobiDB-lite"/>
    </source>
</evidence>
<evidence type="ECO:0000256" key="3">
    <source>
        <dbReference type="ARBA" id="ARBA00022737"/>
    </source>
</evidence>
<evidence type="ECO:0000313" key="11">
    <source>
        <dbReference type="RefSeq" id="XP_030387056.1"/>
    </source>
</evidence>
<evidence type="ECO:0000313" key="10">
    <source>
        <dbReference type="Proteomes" id="UP000504634"/>
    </source>
</evidence>
<dbReference type="PROSITE" id="PS00028">
    <property type="entry name" value="ZINC_FINGER_C2H2_1"/>
    <property type="match status" value="3"/>
</dbReference>
<keyword evidence="6" id="KW-0539">Nucleus</keyword>